<protein>
    <submittedName>
        <fullName evidence="9">Transcription factor Sp4-like</fullName>
    </submittedName>
</protein>
<dbReference type="Proteomes" id="UP000504611">
    <property type="component" value="Unplaced"/>
</dbReference>
<evidence type="ECO:0000256" key="6">
    <source>
        <dbReference type="SAM" id="MobiDB-lite"/>
    </source>
</evidence>
<dbReference type="OrthoDB" id="6365676at2759"/>
<dbReference type="GO" id="GO:0000978">
    <property type="term" value="F:RNA polymerase II cis-regulatory region sequence-specific DNA binding"/>
    <property type="evidence" value="ECO:0007669"/>
    <property type="project" value="TreeGrafter"/>
</dbReference>
<evidence type="ECO:0000313" key="9">
    <source>
        <dbReference type="RefSeq" id="XP_010774831.1"/>
    </source>
</evidence>
<keyword evidence="2" id="KW-0677">Repeat</keyword>
<feature type="domain" description="C2H2-type" evidence="7">
    <location>
        <begin position="197"/>
        <end position="224"/>
    </location>
</feature>
<dbReference type="InterPro" id="IPR013087">
    <property type="entry name" value="Znf_C2H2_type"/>
</dbReference>
<proteinExistence type="predicted"/>
<dbReference type="GeneID" id="104950076"/>
<accession>A0A6I9NK06</accession>
<sequence>MSGGTAMGSGGLVSLSGAPLTLSAARSTQGSGGTDCSASAGLGTAGVSGAGFPHHLLGLQGQSQGQDGGQSSVVSSNGCCWKRGIRVINESRPAGSQSKALSDQGGPAQQRASPCCLLLSELQGWRGKRTPKEKKQHICHMEGCAKCTERRPHLEGPPALAHTEESRSSVTDLLCKRFTRSDELQNTGEHTTGEKRFECPECSKRFMRSDHLSKHIKTHQNKKGGAAVAIITTDDMEDDVPEDLDASPQIVATLSRDSDPATPTTSNHIEEEEVEEGEFE</sequence>
<evidence type="ECO:0000256" key="4">
    <source>
        <dbReference type="ARBA" id="ARBA00022833"/>
    </source>
</evidence>
<feature type="region of interest" description="Disordered" evidence="6">
    <location>
        <begin position="238"/>
        <end position="280"/>
    </location>
</feature>
<reference evidence="9" key="1">
    <citation type="submission" date="2025-08" db="UniProtKB">
        <authorList>
            <consortium name="RefSeq"/>
        </authorList>
    </citation>
    <scope>IDENTIFICATION</scope>
    <source>
        <tissue evidence="9">Muscle</tissue>
    </source>
</reference>
<keyword evidence="8" id="KW-1185">Reference proteome</keyword>
<dbReference type="KEGG" id="ncc:104950076"/>
<keyword evidence="1" id="KW-0479">Metal-binding</keyword>
<gene>
    <name evidence="9" type="primary">LOC104950076</name>
</gene>
<dbReference type="AlphaFoldDB" id="A0A6I9NK06"/>
<dbReference type="PANTHER" id="PTHR23235:SF17">
    <property type="entry name" value="TRANSCRIPTION FACTOR SP4"/>
    <property type="match status" value="1"/>
</dbReference>
<keyword evidence="4" id="KW-0862">Zinc</keyword>
<feature type="compositionally biased region" description="Acidic residues" evidence="6">
    <location>
        <begin position="270"/>
        <end position="280"/>
    </location>
</feature>
<organism evidence="8 9">
    <name type="scientific">Notothenia coriiceps</name>
    <name type="common">black rockcod</name>
    <dbReference type="NCBI Taxonomy" id="8208"/>
    <lineage>
        <taxon>Eukaryota</taxon>
        <taxon>Metazoa</taxon>
        <taxon>Chordata</taxon>
        <taxon>Craniata</taxon>
        <taxon>Vertebrata</taxon>
        <taxon>Euteleostomi</taxon>
        <taxon>Actinopterygii</taxon>
        <taxon>Neopterygii</taxon>
        <taxon>Teleostei</taxon>
        <taxon>Neoteleostei</taxon>
        <taxon>Acanthomorphata</taxon>
        <taxon>Eupercaria</taxon>
        <taxon>Perciformes</taxon>
        <taxon>Notothenioidei</taxon>
        <taxon>Nototheniidae</taxon>
        <taxon>Notothenia</taxon>
    </lineage>
</organism>
<evidence type="ECO:0000256" key="3">
    <source>
        <dbReference type="ARBA" id="ARBA00022771"/>
    </source>
</evidence>
<dbReference type="InterPro" id="IPR036236">
    <property type="entry name" value="Znf_C2H2_sf"/>
</dbReference>
<dbReference type="Pfam" id="PF00096">
    <property type="entry name" value="zf-C2H2"/>
    <property type="match status" value="1"/>
</dbReference>
<dbReference type="GO" id="GO:0000981">
    <property type="term" value="F:DNA-binding transcription factor activity, RNA polymerase II-specific"/>
    <property type="evidence" value="ECO:0007669"/>
    <property type="project" value="TreeGrafter"/>
</dbReference>
<dbReference type="RefSeq" id="XP_010774831.1">
    <property type="nucleotide sequence ID" value="XM_010776529.1"/>
</dbReference>
<evidence type="ECO:0000256" key="2">
    <source>
        <dbReference type="ARBA" id="ARBA00022737"/>
    </source>
</evidence>
<evidence type="ECO:0000313" key="8">
    <source>
        <dbReference type="Proteomes" id="UP000504611"/>
    </source>
</evidence>
<dbReference type="PANTHER" id="PTHR23235">
    <property type="entry name" value="KRUEPPEL-LIKE TRANSCRIPTION FACTOR"/>
    <property type="match status" value="1"/>
</dbReference>
<dbReference type="Gene3D" id="3.30.160.60">
    <property type="entry name" value="Classic Zinc Finger"/>
    <property type="match status" value="1"/>
</dbReference>
<dbReference type="GO" id="GO:0008270">
    <property type="term" value="F:zinc ion binding"/>
    <property type="evidence" value="ECO:0007669"/>
    <property type="project" value="UniProtKB-KW"/>
</dbReference>
<evidence type="ECO:0000256" key="1">
    <source>
        <dbReference type="ARBA" id="ARBA00022723"/>
    </source>
</evidence>
<dbReference type="FunFam" id="3.30.160.60:FF:000026">
    <property type="entry name" value="Transcription factor Sp3"/>
    <property type="match status" value="1"/>
</dbReference>
<dbReference type="SMART" id="SM00355">
    <property type="entry name" value="ZnF_C2H2"/>
    <property type="match status" value="1"/>
</dbReference>
<name>A0A6I9NK06_9TELE</name>
<evidence type="ECO:0000259" key="7">
    <source>
        <dbReference type="PROSITE" id="PS50157"/>
    </source>
</evidence>
<dbReference type="SUPFAM" id="SSF57667">
    <property type="entry name" value="beta-beta-alpha zinc fingers"/>
    <property type="match status" value="1"/>
</dbReference>
<evidence type="ECO:0000256" key="5">
    <source>
        <dbReference type="PROSITE-ProRule" id="PRU00042"/>
    </source>
</evidence>
<keyword evidence="3 5" id="KW-0863">Zinc-finger</keyword>
<dbReference type="PROSITE" id="PS50157">
    <property type="entry name" value="ZINC_FINGER_C2H2_2"/>
    <property type="match status" value="1"/>
</dbReference>
<dbReference type="PROSITE" id="PS00028">
    <property type="entry name" value="ZINC_FINGER_C2H2_1"/>
    <property type="match status" value="1"/>
</dbReference>